<feature type="transmembrane region" description="Helical" evidence="1">
    <location>
        <begin position="20"/>
        <end position="42"/>
    </location>
</feature>
<keyword evidence="1" id="KW-0472">Membrane</keyword>
<dbReference type="KEGG" id="sha:SH2445"/>
<accession>Q4L3M3</accession>
<dbReference type="OrthoDB" id="9918429at2"/>
<dbReference type="AlphaFoldDB" id="Q4L3M3"/>
<evidence type="ECO:0000313" key="2">
    <source>
        <dbReference type="EMBL" id="BAE05754.1"/>
    </source>
</evidence>
<reference evidence="2 3" key="1">
    <citation type="journal article" date="2005" name="J. Bacteriol.">
        <title>Whole-genome sequencing of Staphylococcus haemolyticus uncovers the extreme plasticity of its genome and the evolution of human-colonizing staphylococcal species.</title>
        <authorList>
            <person name="Takeuchi F."/>
            <person name="Watanabe S."/>
            <person name="Baba T."/>
            <person name="Yuzawa H."/>
            <person name="Ito T."/>
            <person name="Morimoto Y."/>
            <person name="Kuroda M."/>
            <person name="Cui L."/>
            <person name="Takahashi M."/>
            <person name="Ankai A."/>
            <person name="Baba S."/>
            <person name="Fukui S."/>
            <person name="Lee J.C."/>
            <person name="Hiramatsu K."/>
        </authorList>
    </citation>
    <scope>NUCLEOTIDE SEQUENCE [LARGE SCALE GENOMIC DNA]</scope>
    <source>
        <strain evidence="2 3">JCSC1435</strain>
    </source>
</reference>
<dbReference type="EMBL" id="AP006716">
    <property type="protein sequence ID" value="BAE05754.1"/>
    <property type="molecule type" value="Genomic_DNA"/>
</dbReference>
<keyword evidence="1" id="KW-1133">Transmembrane helix</keyword>
<gene>
    <name evidence="2" type="ordered locus">SH2445</name>
</gene>
<evidence type="ECO:0000313" key="3">
    <source>
        <dbReference type="Proteomes" id="UP000000543"/>
    </source>
</evidence>
<organism evidence="2 3">
    <name type="scientific">Staphylococcus haemolyticus (strain JCSC1435)</name>
    <dbReference type="NCBI Taxonomy" id="279808"/>
    <lineage>
        <taxon>Bacteria</taxon>
        <taxon>Bacillati</taxon>
        <taxon>Bacillota</taxon>
        <taxon>Bacilli</taxon>
        <taxon>Bacillales</taxon>
        <taxon>Staphylococcaceae</taxon>
        <taxon>Staphylococcus</taxon>
    </lineage>
</organism>
<dbReference type="RefSeq" id="WP_011276699.1">
    <property type="nucleotide sequence ID" value="NC_007168.1"/>
</dbReference>
<keyword evidence="1" id="KW-0812">Transmembrane</keyword>
<name>Q4L3M3_STAHJ</name>
<dbReference type="HOGENOM" id="CLU_178578_0_0_9"/>
<protein>
    <submittedName>
        <fullName evidence="2">Uncharacterized protein</fullName>
    </submittedName>
</protein>
<dbReference type="Proteomes" id="UP000000543">
    <property type="component" value="Chromosome"/>
</dbReference>
<proteinExistence type="predicted"/>
<feature type="transmembrane region" description="Helical" evidence="1">
    <location>
        <begin position="73"/>
        <end position="89"/>
    </location>
</feature>
<evidence type="ECO:0000256" key="1">
    <source>
        <dbReference type="SAM" id="Phobius"/>
    </source>
</evidence>
<sequence>MFLKREKKYKKYQAISKSILGFSVLLLILTWLLNLVFGWSILHLFFNIFSFTFILGLCIGAIPDILEKDVNTILADILVIILMIVVLFIL</sequence>
<feature type="transmembrane region" description="Helical" evidence="1">
    <location>
        <begin position="48"/>
        <end position="66"/>
    </location>
</feature>